<sequence>MPGSPTLDEAPILLDESLPDTRALFGMARAEFAQSAATRAHAELVAAIADTVREAREFPYAFVENLRSNDDAVEFATRAIVADLAVRLGLSEGTVRTYAHEADLLRVRAPQVWYWFREGECSIQNARTAAEQCANLPEEVWPAFDAAMADLRRLAPARFRSSAARTAARLSSADLTERHTLAAVGRRVWVDPAPDGMAWFNALLSAEEAARAYAIVDARARALASAPGESRTLAQLRADVMTDLVAGRLGDSRGASVTVAVTVPVMTLLGLDEAPATLDGVTPIEAETARRLSAHAPSFTRILTHPISGVVLDIDRGTYRVPADLARTIRALHPICDFSGCGRPASACDLDHTLPFGSRGPTSGANVGPLCRNHHRVRHHTTWLLERDASGLLWTSPTGHSTRGDPPPF</sequence>
<dbReference type="Pfam" id="PF02720">
    <property type="entry name" value="DUF222"/>
    <property type="match status" value="1"/>
</dbReference>
<reference evidence="2 3" key="1">
    <citation type="submission" date="2023-04" db="EMBL/GenBank/DDBJ databases">
        <title>Genome Encyclopedia of Bacteria and Archaea VI: Functional Genomics of Type Strains.</title>
        <authorList>
            <person name="Whitman W."/>
        </authorList>
    </citation>
    <scope>NUCLEOTIDE SEQUENCE [LARGE SCALE GENOMIC DNA]</scope>
    <source>
        <strain evidence="2 3">SG_E_30_P1</strain>
    </source>
</reference>
<evidence type="ECO:0000313" key="3">
    <source>
        <dbReference type="Proteomes" id="UP001160142"/>
    </source>
</evidence>
<name>A0ABT6KPT6_9MICO</name>
<dbReference type="InterPro" id="IPR003615">
    <property type="entry name" value="HNH_nuc"/>
</dbReference>
<comment type="caution">
    <text evidence="2">The sequence shown here is derived from an EMBL/GenBank/DDBJ whole genome shotgun (WGS) entry which is preliminary data.</text>
</comment>
<evidence type="ECO:0000313" key="2">
    <source>
        <dbReference type="EMBL" id="MDH6181107.1"/>
    </source>
</evidence>
<accession>A0ABT6KPT6</accession>
<organism evidence="2 3">
    <name type="scientific">Antiquaquibacter oligotrophicus</name>
    <dbReference type="NCBI Taxonomy" id="2880260"/>
    <lineage>
        <taxon>Bacteria</taxon>
        <taxon>Bacillati</taxon>
        <taxon>Actinomycetota</taxon>
        <taxon>Actinomycetes</taxon>
        <taxon>Micrococcales</taxon>
        <taxon>Microbacteriaceae</taxon>
        <taxon>Antiquaquibacter</taxon>
    </lineage>
</organism>
<dbReference type="InterPro" id="IPR003870">
    <property type="entry name" value="DUF222"/>
</dbReference>
<keyword evidence="3" id="KW-1185">Reference proteome</keyword>
<gene>
    <name evidence="2" type="ORF">M2152_001289</name>
</gene>
<dbReference type="CDD" id="cd00085">
    <property type="entry name" value="HNHc"/>
    <property type="match status" value="1"/>
</dbReference>
<protein>
    <recommendedName>
        <fullName evidence="1">DUF222 domain-containing protein</fullName>
    </recommendedName>
</protein>
<feature type="domain" description="DUF222" evidence="1">
    <location>
        <begin position="58"/>
        <end position="331"/>
    </location>
</feature>
<proteinExistence type="predicted"/>
<dbReference type="EMBL" id="JARXVQ010000001">
    <property type="protein sequence ID" value="MDH6181107.1"/>
    <property type="molecule type" value="Genomic_DNA"/>
</dbReference>
<dbReference type="RefSeq" id="WP_322133429.1">
    <property type="nucleotide sequence ID" value="NZ_CP085036.1"/>
</dbReference>
<evidence type="ECO:0000259" key="1">
    <source>
        <dbReference type="Pfam" id="PF02720"/>
    </source>
</evidence>
<dbReference type="Proteomes" id="UP001160142">
    <property type="component" value="Unassembled WGS sequence"/>
</dbReference>